<dbReference type="Proteomes" id="UP000801492">
    <property type="component" value="Unassembled WGS sequence"/>
</dbReference>
<protein>
    <recommendedName>
        <fullName evidence="3">THAP-type domain-containing protein</fullName>
    </recommendedName>
</protein>
<dbReference type="AlphaFoldDB" id="A0A8K0DDQ5"/>
<name>A0A8K0DDQ5_IGNLU</name>
<keyword evidence="2" id="KW-1185">Reference proteome</keyword>
<evidence type="ECO:0000313" key="2">
    <source>
        <dbReference type="Proteomes" id="UP000801492"/>
    </source>
</evidence>
<comment type="caution">
    <text evidence="1">The sequence shown here is derived from an EMBL/GenBank/DDBJ whole genome shotgun (WGS) entry which is preliminary data.</text>
</comment>
<reference evidence="1" key="1">
    <citation type="submission" date="2019-08" db="EMBL/GenBank/DDBJ databases">
        <title>The genome of the North American firefly Photinus pyralis.</title>
        <authorList>
            <consortium name="Photinus pyralis genome working group"/>
            <person name="Fallon T.R."/>
            <person name="Sander Lower S.E."/>
            <person name="Weng J.-K."/>
        </authorList>
    </citation>
    <scope>NUCLEOTIDE SEQUENCE</scope>
    <source>
        <strain evidence="1">TRF0915ILg1</strain>
        <tissue evidence="1">Whole body</tissue>
    </source>
</reference>
<proteinExistence type="predicted"/>
<accession>A0A8K0DDQ5</accession>
<sequence>MYCIVPLFTIEHAEGNADFQKKAANKYCIVPGCESSSYRQPKKLFLNVPTGDIRKNWLKQMRCDIATLEEDVENNMRIKLDPTAKIRLKKGPLPRFFNCQPDKKRSHAPICRPAAKQLLRARILATINMCTFSRLSDCPRTHQNSLSPLNESNWL</sequence>
<evidence type="ECO:0000313" key="1">
    <source>
        <dbReference type="EMBL" id="KAF2898840.1"/>
    </source>
</evidence>
<dbReference type="EMBL" id="VTPC01003227">
    <property type="protein sequence ID" value="KAF2898840.1"/>
    <property type="molecule type" value="Genomic_DNA"/>
</dbReference>
<gene>
    <name evidence="1" type="ORF">ILUMI_07332</name>
</gene>
<organism evidence="1 2">
    <name type="scientific">Ignelater luminosus</name>
    <name type="common">Cucubano</name>
    <name type="synonym">Pyrophorus luminosus</name>
    <dbReference type="NCBI Taxonomy" id="2038154"/>
    <lineage>
        <taxon>Eukaryota</taxon>
        <taxon>Metazoa</taxon>
        <taxon>Ecdysozoa</taxon>
        <taxon>Arthropoda</taxon>
        <taxon>Hexapoda</taxon>
        <taxon>Insecta</taxon>
        <taxon>Pterygota</taxon>
        <taxon>Neoptera</taxon>
        <taxon>Endopterygota</taxon>
        <taxon>Coleoptera</taxon>
        <taxon>Polyphaga</taxon>
        <taxon>Elateriformia</taxon>
        <taxon>Elateroidea</taxon>
        <taxon>Elateridae</taxon>
        <taxon>Agrypninae</taxon>
        <taxon>Pyrophorini</taxon>
        <taxon>Ignelater</taxon>
    </lineage>
</organism>
<dbReference type="OrthoDB" id="7656546at2759"/>
<evidence type="ECO:0008006" key="3">
    <source>
        <dbReference type="Google" id="ProtNLM"/>
    </source>
</evidence>